<dbReference type="InterPro" id="IPR015897">
    <property type="entry name" value="CHK_kinase-like"/>
</dbReference>
<dbReference type="RefSeq" id="XP_011498456.1">
    <property type="nucleotide sequence ID" value="XM_011500154.1"/>
</dbReference>
<evidence type="ECO:0000313" key="3">
    <source>
        <dbReference type="RefSeq" id="XP_011498456.1"/>
    </source>
</evidence>
<dbReference type="SMART" id="SM00587">
    <property type="entry name" value="CHK"/>
    <property type="match status" value="1"/>
</dbReference>
<proteinExistence type="predicted"/>
<dbReference type="PANTHER" id="PTHR11012">
    <property type="entry name" value="PROTEIN KINASE-LIKE DOMAIN-CONTAINING"/>
    <property type="match status" value="1"/>
</dbReference>
<accession>A0AAJ6YI36</accession>
<dbReference type="AlphaFoldDB" id="A0AAJ6YI36"/>
<sequence>MTDTMYLAKNGDNVEIGTKDLQLLLQQKLGEQVMVLKSTTSSLLPSGENFACSIFEVLVVLKKNTNAPQEQLYLIAKMFPKEDFIKNIFDFSLFFKKEIFFYQRLLPAFQQLEIDFGTKASEIFDLAPKVFGTRYSANSNVKVVDDSTLILMENLKRSGYYTLDKIEGLDLNHSRMAIRTLARFHALGIACKHYRPEFFETEVLAHSKIVPYQNLKNAKNMFDVMFNKLCEDPRIAVHREALGIVLGQKMKSMYFEYVANDPWLSLVHLDAWTNNILYRKDEEGNLHDIKMIDFQNYTYNSPLRDLPYFLCTSTRRDVFAGKLDELLDLYYETFIEVLKKMRCNVEPFNRSSFDKQLNIDCSIEFFHSILAIKFFYAEIDVNTYNSNQLESVIIHSKLTPSGYDKWYDIVTTYIKRGWIQDFL</sequence>
<gene>
    <name evidence="3" type="primary">LOC105362671</name>
</gene>
<evidence type="ECO:0000313" key="2">
    <source>
        <dbReference type="Proteomes" id="UP000695007"/>
    </source>
</evidence>
<dbReference type="Gene3D" id="3.90.1200.10">
    <property type="match status" value="1"/>
</dbReference>
<dbReference type="InterPro" id="IPR004119">
    <property type="entry name" value="EcKL"/>
</dbReference>
<dbReference type="PANTHER" id="PTHR11012:SF55">
    <property type="entry name" value="BHLH DOMAIN-CONTAINING PROTEIN"/>
    <property type="match status" value="1"/>
</dbReference>
<organism evidence="2 3">
    <name type="scientific">Ceratosolen solmsi marchali</name>
    <dbReference type="NCBI Taxonomy" id="326594"/>
    <lineage>
        <taxon>Eukaryota</taxon>
        <taxon>Metazoa</taxon>
        <taxon>Ecdysozoa</taxon>
        <taxon>Arthropoda</taxon>
        <taxon>Hexapoda</taxon>
        <taxon>Insecta</taxon>
        <taxon>Pterygota</taxon>
        <taxon>Neoptera</taxon>
        <taxon>Endopterygota</taxon>
        <taxon>Hymenoptera</taxon>
        <taxon>Apocrita</taxon>
        <taxon>Proctotrupomorpha</taxon>
        <taxon>Chalcidoidea</taxon>
        <taxon>Agaonidae</taxon>
        <taxon>Agaoninae</taxon>
        <taxon>Ceratosolen</taxon>
    </lineage>
</organism>
<dbReference type="SUPFAM" id="SSF56112">
    <property type="entry name" value="Protein kinase-like (PK-like)"/>
    <property type="match status" value="1"/>
</dbReference>
<dbReference type="KEGG" id="csol:105362671"/>
<dbReference type="Pfam" id="PF02958">
    <property type="entry name" value="EcKL"/>
    <property type="match status" value="1"/>
</dbReference>
<feature type="domain" description="CHK kinase-like" evidence="1">
    <location>
        <begin position="150"/>
        <end position="340"/>
    </location>
</feature>
<evidence type="ECO:0000259" key="1">
    <source>
        <dbReference type="SMART" id="SM00587"/>
    </source>
</evidence>
<dbReference type="GeneID" id="105362671"/>
<dbReference type="InterPro" id="IPR011009">
    <property type="entry name" value="Kinase-like_dom_sf"/>
</dbReference>
<name>A0AAJ6YI36_9HYME</name>
<protein>
    <submittedName>
        <fullName evidence="3">Uncharacterized protein LOC105362671</fullName>
    </submittedName>
</protein>
<dbReference type="Proteomes" id="UP000695007">
    <property type="component" value="Unplaced"/>
</dbReference>
<reference evidence="3" key="1">
    <citation type="submission" date="2025-08" db="UniProtKB">
        <authorList>
            <consortium name="RefSeq"/>
        </authorList>
    </citation>
    <scope>IDENTIFICATION</scope>
</reference>
<keyword evidence="2" id="KW-1185">Reference proteome</keyword>